<evidence type="ECO:0000313" key="3">
    <source>
        <dbReference type="Proteomes" id="UP001186944"/>
    </source>
</evidence>
<comment type="caution">
    <text evidence="2">The sequence shown here is derived from an EMBL/GenBank/DDBJ whole genome shotgun (WGS) entry which is preliminary data.</text>
</comment>
<keyword evidence="3" id="KW-1185">Reference proteome</keyword>
<feature type="compositionally biased region" description="Basic and acidic residues" evidence="1">
    <location>
        <begin position="21"/>
        <end position="33"/>
    </location>
</feature>
<feature type="region of interest" description="Disordered" evidence="1">
    <location>
        <begin position="1"/>
        <end position="45"/>
    </location>
</feature>
<proteinExistence type="predicted"/>
<dbReference type="EMBL" id="VSWD01000007">
    <property type="protein sequence ID" value="KAK3099025.1"/>
    <property type="molecule type" value="Genomic_DNA"/>
</dbReference>
<evidence type="ECO:0000256" key="1">
    <source>
        <dbReference type="SAM" id="MobiDB-lite"/>
    </source>
</evidence>
<sequence>MSHLDESGEIILSHKAQPVGETDKSASVGEREPAPANGISESASPAPENLNVILRALQEQFSDEFAKINYRLGEEFVQRFNCGLCDEPREFTQQAHCERHMTSVHSGFKFLCGECNLTMTRVDQRHGCEQKALHRVKKETLTMTPEEAREFEKFQQERGKHVMPFMKELPLVFSDQPDQSKQQKRKRARLTEPHFMRKARKEAAARTIAHAIPRPTGAAPESVSNAPTPALVVPVTPALPHISAPLKPPTDPMKPTLQDLAAAEPQLQDLAAKEPKQQDPTDPTLQDPADPTLQDPADPT</sequence>
<accession>A0AA88YBX4</accession>
<protein>
    <submittedName>
        <fullName evidence="2">Uncharacterized protein</fullName>
    </submittedName>
</protein>
<dbReference type="AlphaFoldDB" id="A0AA88YBX4"/>
<reference evidence="2" key="1">
    <citation type="submission" date="2019-08" db="EMBL/GenBank/DDBJ databases">
        <title>The improved chromosome-level genome for the pearl oyster Pinctada fucata martensii using PacBio sequencing and Hi-C.</title>
        <authorList>
            <person name="Zheng Z."/>
        </authorList>
    </citation>
    <scope>NUCLEOTIDE SEQUENCE</scope>
    <source>
        <strain evidence="2">ZZ-2019</strain>
        <tissue evidence="2">Adductor muscle</tissue>
    </source>
</reference>
<feature type="region of interest" description="Disordered" evidence="1">
    <location>
        <begin position="242"/>
        <end position="300"/>
    </location>
</feature>
<name>A0AA88YBX4_PINIB</name>
<organism evidence="2 3">
    <name type="scientific">Pinctada imbricata</name>
    <name type="common">Atlantic pearl-oyster</name>
    <name type="synonym">Pinctada martensii</name>
    <dbReference type="NCBI Taxonomy" id="66713"/>
    <lineage>
        <taxon>Eukaryota</taxon>
        <taxon>Metazoa</taxon>
        <taxon>Spiralia</taxon>
        <taxon>Lophotrochozoa</taxon>
        <taxon>Mollusca</taxon>
        <taxon>Bivalvia</taxon>
        <taxon>Autobranchia</taxon>
        <taxon>Pteriomorphia</taxon>
        <taxon>Pterioida</taxon>
        <taxon>Pterioidea</taxon>
        <taxon>Pteriidae</taxon>
        <taxon>Pinctada</taxon>
    </lineage>
</organism>
<evidence type="ECO:0000313" key="2">
    <source>
        <dbReference type="EMBL" id="KAK3099025.1"/>
    </source>
</evidence>
<dbReference type="Proteomes" id="UP001186944">
    <property type="component" value="Unassembled WGS sequence"/>
</dbReference>
<gene>
    <name evidence="2" type="ORF">FSP39_025364</name>
</gene>